<gene>
    <name evidence="2" type="ORF">COCON_G00044150</name>
</gene>
<feature type="region of interest" description="Disordered" evidence="1">
    <location>
        <begin position="1"/>
        <end position="25"/>
    </location>
</feature>
<proteinExistence type="predicted"/>
<evidence type="ECO:0000256" key="1">
    <source>
        <dbReference type="SAM" id="MobiDB-lite"/>
    </source>
</evidence>
<accession>A0A9Q1I4V3</accession>
<dbReference type="Proteomes" id="UP001152803">
    <property type="component" value="Unassembled WGS sequence"/>
</dbReference>
<organism evidence="2 3">
    <name type="scientific">Conger conger</name>
    <name type="common">Conger eel</name>
    <name type="synonym">Muraena conger</name>
    <dbReference type="NCBI Taxonomy" id="82655"/>
    <lineage>
        <taxon>Eukaryota</taxon>
        <taxon>Metazoa</taxon>
        <taxon>Chordata</taxon>
        <taxon>Craniata</taxon>
        <taxon>Vertebrata</taxon>
        <taxon>Euteleostomi</taxon>
        <taxon>Actinopterygii</taxon>
        <taxon>Neopterygii</taxon>
        <taxon>Teleostei</taxon>
        <taxon>Anguilliformes</taxon>
        <taxon>Congridae</taxon>
        <taxon>Conger</taxon>
    </lineage>
</organism>
<name>A0A9Q1I4V3_CONCO</name>
<sequence length="112" mass="12117">MPRSFPAESVHGPGDPPHRSSRSSFIPRCYTRRSQTLTARKTSCMDSCLPVNSPMSLQCVPLAVQLKATSSTPLYIDSQCPAPATFIFKCSSASAQWSGPAHPCMEELGQSQ</sequence>
<comment type="caution">
    <text evidence="2">The sequence shown here is derived from an EMBL/GenBank/DDBJ whole genome shotgun (WGS) entry which is preliminary data.</text>
</comment>
<dbReference type="AlphaFoldDB" id="A0A9Q1I4V3"/>
<protein>
    <submittedName>
        <fullName evidence="2">Uncharacterized protein</fullName>
    </submittedName>
</protein>
<evidence type="ECO:0000313" key="3">
    <source>
        <dbReference type="Proteomes" id="UP001152803"/>
    </source>
</evidence>
<keyword evidence="3" id="KW-1185">Reference proteome</keyword>
<reference evidence="2" key="1">
    <citation type="journal article" date="2023" name="Science">
        <title>Genome structures resolve the early diversification of teleost fishes.</title>
        <authorList>
            <person name="Parey E."/>
            <person name="Louis A."/>
            <person name="Montfort J."/>
            <person name="Bouchez O."/>
            <person name="Roques C."/>
            <person name="Iampietro C."/>
            <person name="Lluch J."/>
            <person name="Castinel A."/>
            <person name="Donnadieu C."/>
            <person name="Desvignes T."/>
            <person name="Floi Bucao C."/>
            <person name="Jouanno E."/>
            <person name="Wen M."/>
            <person name="Mejri S."/>
            <person name="Dirks R."/>
            <person name="Jansen H."/>
            <person name="Henkel C."/>
            <person name="Chen W.J."/>
            <person name="Zahm M."/>
            <person name="Cabau C."/>
            <person name="Klopp C."/>
            <person name="Thompson A.W."/>
            <person name="Robinson-Rechavi M."/>
            <person name="Braasch I."/>
            <person name="Lecointre G."/>
            <person name="Bobe J."/>
            <person name="Postlethwait J.H."/>
            <person name="Berthelot C."/>
            <person name="Roest Crollius H."/>
            <person name="Guiguen Y."/>
        </authorList>
    </citation>
    <scope>NUCLEOTIDE SEQUENCE</scope>
    <source>
        <strain evidence="2">Concon-B</strain>
    </source>
</reference>
<dbReference type="EMBL" id="JAFJMO010000003">
    <property type="protein sequence ID" value="KAJ8281896.1"/>
    <property type="molecule type" value="Genomic_DNA"/>
</dbReference>
<evidence type="ECO:0000313" key="2">
    <source>
        <dbReference type="EMBL" id="KAJ8281896.1"/>
    </source>
</evidence>